<evidence type="ECO:0000313" key="2">
    <source>
        <dbReference type="EMBL" id="MUN64921.1"/>
    </source>
</evidence>
<dbReference type="RefSeq" id="WP_156270792.1">
    <property type="nucleotide sequence ID" value="NZ_WOGU01000024.1"/>
</dbReference>
<name>A0A6N8GPB8_9MICC</name>
<evidence type="ECO:0000313" key="3">
    <source>
        <dbReference type="Proteomes" id="UP000436989"/>
    </source>
</evidence>
<gene>
    <name evidence="2" type="ORF">GMA12_17540</name>
</gene>
<comment type="caution">
    <text evidence="2">The sequence shown here is derived from an EMBL/GenBank/DDBJ whole genome shotgun (WGS) entry which is preliminary data.</text>
</comment>
<sequence>MMINAHRQGPRRWVIGAALSVGVALTTGCGETEPTDQTMDPTASAGSPTTSDGSSPPPEATGADGADSIYTGPFDAAFRAELSDYTGEQVTLTGEISDLIRSRSSYLLASPADPGLDPLLVSARYAVPEVEAGTRVEVTGIVREEFAPPVEEKAVEAGEEAGFYDRHVGEPYLDQAQVVATGASAS</sequence>
<accession>A0A6N8GPB8</accession>
<dbReference type="PROSITE" id="PS51257">
    <property type="entry name" value="PROKAR_LIPOPROTEIN"/>
    <property type="match status" value="1"/>
</dbReference>
<proteinExistence type="predicted"/>
<dbReference type="EMBL" id="WOGU01000024">
    <property type="protein sequence ID" value="MUN64921.1"/>
    <property type="molecule type" value="Genomic_DNA"/>
</dbReference>
<organism evidence="2 3">
    <name type="scientific">Kocuria sediminis</name>
    <dbReference type="NCBI Taxonomy" id="1038857"/>
    <lineage>
        <taxon>Bacteria</taxon>
        <taxon>Bacillati</taxon>
        <taxon>Actinomycetota</taxon>
        <taxon>Actinomycetes</taxon>
        <taxon>Micrococcales</taxon>
        <taxon>Micrococcaceae</taxon>
        <taxon>Kocuria</taxon>
    </lineage>
</organism>
<feature type="compositionally biased region" description="Low complexity" evidence="1">
    <location>
        <begin position="40"/>
        <end position="54"/>
    </location>
</feature>
<evidence type="ECO:0000256" key="1">
    <source>
        <dbReference type="SAM" id="MobiDB-lite"/>
    </source>
</evidence>
<protein>
    <submittedName>
        <fullName evidence="2">Uncharacterized protein</fullName>
    </submittedName>
</protein>
<reference evidence="2 3" key="1">
    <citation type="submission" date="2019-12" db="EMBL/GenBank/DDBJ databases">
        <authorList>
            <person name="Shi Y."/>
        </authorList>
    </citation>
    <scope>NUCLEOTIDE SEQUENCE [LARGE SCALE GENOMIC DNA]</scope>
    <source>
        <strain evidence="2 3">JCM 17929</strain>
    </source>
</reference>
<keyword evidence="3" id="KW-1185">Reference proteome</keyword>
<dbReference type="AlphaFoldDB" id="A0A6N8GPB8"/>
<feature type="region of interest" description="Disordered" evidence="1">
    <location>
        <begin position="28"/>
        <end position="68"/>
    </location>
</feature>
<dbReference type="Proteomes" id="UP000436989">
    <property type="component" value="Unassembled WGS sequence"/>
</dbReference>